<dbReference type="STRING" id="699246.HMPREF0868_1145"/>
<sequence>MDENIDMKNNKIGLNFKKTILTVVAAGLMLTNVFNAFPVAAQNTTDQGKNQPLPTVAGRDMTEDIKRNKKALAVKRQELSELKNRSQKLKDELAKLQSDKDGAMAEKERIANQLEYAQETLKQRLQEQEKAHQTLVNKQDEYEKRLAAMFYYRQRSWLEILLDSHGLSGFFSNIRMISAIATTDANMITELKHTEEVAAEAGKLAEKTAQEYVGFLKDKEAELENLQQGIVDATGKNHELSAVLQQRGTEEQDLARTLAEQEAAQATYVANSKALAAKIAKLEEQKAQAAKKAQQARQNNNQIGNQIGNQSSPQNGNDGSFIIGGNNTPALSATANSLAGGSLPGYHGKPVWPLPNFTEISSPYGWRNMSFDAGNGYLHTGTDISGPNAGGAPVVAAWTGVVVTANAPYQGSMYAPQANYVQINHGNGLGSGYWHLLDVTVSVGQVVQAGEVIGHCGSTGMSTGPHLHFEVYDANNPRRQLRNTVDPMEYLR</sequence>
<protein>
    <submittedName>
        <fullName evidence="5">Peptidase, M23 family</fullName>
    </submittedName>
</protein>
<dbReference type="InterPro" id="IPR011055">
    <property type="entry name" value="Dup_hybrid_motif"/>
</dbReference>
<evidence type="ECO:0000313" key="6">
    <source>
        <dbReference type="Proteomes" id="UP000008234"/>
    </source>
</evidence>
<dbReference type="EMBL" id="CP001850">
    <property type="protein sequence ID" value="ADC90617.1"/>
    <property type="molecule type" value="Genomic_DNA"/>
</dbReference>
<evidence type="ECO:0000259" key="4">
    <source>
        <dbReference type="Pfam" id="PF01551"/>
    </source>
</evidence>
<evidence type="ECO:0000313" key="5">
    <source>
        <dbReference type="EMBL" id="ADC90617.1"/>
    </source>
</evidence>
<dbReference type="CDD" id="cd12797">
    <property type="entry name" value="M23_peptidase"/>
    <property type="match status" value="1"/>
</dbReference>
<dbReference type="InterPro" id="IPR016047">
    <property type="entry name" value="M23ase_b-sheet_dom"/>
</dbReference>
<dbReference type="KEGG" id="clo:HMPREF0868_1145"/>
<feature type="domain" description="M23ase beta-sheet core" evidence="4">
    <location>
        <begin position="378"/>
        <end position="477"/>
    </location>
</feature>
<dbReference type="InterPro" id="IPR050570">
    <property type="entry name" value="Cell_wall_metabolism_enzyme"/>
</dbReference>
<accession>D3R2M2</accession>
<gene>
    <name evidence="5" type="ordered locus">HMPREF0868_1145</name>
</gene>
<dbReference type="HOGENOM" id="CLU_029425_4_3_9"/>
<keyword evidence="1" id="KW-0732">Signal</keyword>
<keyword evidence="6" id="KW-1185">Reference proteome</keyword>
<organism evidence="5 6">
    <name type="scientific">Mageeibacillus indolicus (strain UPII9-5)</name>
    <name type="common">Clostridiales genomosp. BVAB3 (strain UPII9-5)</name>
    <dbReference type="NCBI Taxonomy" id="699246"/>
    <lineage>
        <taxon>Bacteria</taxon>
        <taxon>Bacillati</taxon>
        <taxon>Bacillota</taxon>
        <taxon>Clostridia</taxon>
        <taxon>Eubacteriales</taxon>
        <taxon>Oscillospiraceae</taxon>
        <taxon>Mageeibacillus</taxon>
    </lineage>
</organism>
<dbReference type="Pfam" id="PF01551">
    <property type="entry name" value="Peptidase_M23"/>
    <property type="match status" value="1"/>
</dbReference>
<dbReference type="SUPFAM" id="SSF51261">
    <property type="entry name" value="Duplicated hybrid motif"/>
    <property type="match status" value="1"/>
</dbReference>
<name>D3R2M2_MAGIU</name>
<dbReference type="AlphaFoldDB" id="D3R2M2"/>
<dbReference type="eggNOG" id="COG0739">
    <property type="taxonomic scope" value="Bacteria"/>
</dbReference>
<evidence type="ECO:0000256" key="3">
    <source>
        <dbReference type="SAM" id="MobiDB-lite"/>
    </source>
</evidence>
<dbReference type="PANTHER" id="PTHR21666:SF289">
    <property type="entry name" value="L-ALA--D-GLU ENDOPEPTIDASE"/>
    <property type="match status" value="1"/>
</dbReference>
<feature type="region of interest" description="Disordered" evidence="3">
    <location>
        <begin position="303"/>
        <end position="323"/>
    </location>
</feature>
<reference evidence="6" key="1">
    <citation type="submission" date="2009-12" db="EMBL/GenBank/DDBJ databases">
        <title>Sequence of Clostridiales genomosp. BVAB3 str. UPII9-5.</title>
        <authorList>
            <person name="Madupu R."/>
            <person name="Durkin A.S."/>
            <person name="Torralba M."/>
            <person name="Methe B."/>
            <person name="Sutton G.G."/>
            <person name="Strausberg R.L."/>
            <person name="Nelson K.E."/>
        </authorList>
    </citation>
    <scope>NUCLEOTIDE SEQUENCE [LARGE SCALE GENOMIC DNA]</scope>
    <source>
        <strain evidence="6">UPII9-5</strain>
    </source>
</reference>
<dbReference type="Gene3D" id="2.70.70.10">
    <property type="entry name" value="Glucose Permease (Domain IIA)"/>
    <property type="match status" value="1"/>
</dbReference>
<proteinExistence type="predicted"/>
<keyword evidence="2" id="KW-0175">Coiled coil</keyword>
<evidence type="ECO:0000256" key="1">
    <source>
        <dbReference type="ARBA" id="ARBA00022729"/>
    </source>
</evidence>
<dbReference type="Gene3D" id="6.10.250.3150">
    <property type="match status" value="1"/>
</dbReference>
<feature type="coiled-coil region" evidence="2">
    <location>
        <begin position="65"/>
        <end position="145"/>
    </location>
</feature>
<dbReference type="PANTHER" id="PTHR21666">
    <property type="entry name" value="PEPTIDASE-RELATED"/>
    <property type="match status" value="1"/>
</dbReference>
<dbReference type="GO" id="GO:0004222">
    <property type="term" value="F:metalloendopeptidase activity"/>
    <property type="evidence" value="ECO:0007669"/>
    <property type="project" value="TreeGrafter"/>
</dbReference>
<dbReference type="Proteomes" id="UP000008234">
    <property type="component" value="Chromosome"/>
</dbReference>
<evidence type="ECO:0000256" key="2">
    <source>
        <dbReference type="SAM" id="Coils"/>
    </source>
</evidence>
<dbReference type="eggNOG" id="COG3883">
    <property type="taxonomic scope" value="Bacteria"/>
</dbReference>